<dbReference type="GO" id="GO:0006935">
    <property type="term" value="P:chemotaxis"/>
    <property type="evidence" value="ECO:0007669"/>
    <property type="project" value="UniProtKB-ARBA"/>
</dbReference>
<dbReference type="PANTHER" id="PTHR32089">
    <property type="entry name" value="METHYL-ACCEPTING CHEMOTAXIS PROTEIN MCPB"/>
    <property type="match status" value="1"/>
</dbReference>
<dbReference type="GO" id="GO:0007165">
    <property type="term" value="P:signal transduction"/>
    <property type="evidence" value="ECO:0007669"/>
    <property type="project" value="UniProtKB-KW"/>
</dbReference>
<dbReference type="InterPro" id="IPR003660">
    <property type="entry name" value="HAMP_dom"/>
</dbReference>
<proteinExistence type="inferred from homology"/>
<dbReference type="Proteomes" id="UP000281112">
    <property type="component" value="Unassembled WGS sequence"/>
</dbReference>
<protein>
    <submittedName>
        <fullName evidence="12">Methyl-accepting chemotaxis protein</fullName>
    </submittedName>
</protein>
<evidence type="ECO:0000256" key="6">
    <source>
        <dbReference type="ARBA" id="ARBA00029447"/>
    </source>
</evidence>
<keyword evidence="2 9" id="KW-0812">Transmembrane</keyword>
<evidence type="ECO:0000256" key="7">
    <source>
        <dbReference type="PROSITE-ProRule" id="PRU00284"/>
    </source>
</evidence>
<comment type="similarity">
    <text evidence="6">Belongs to the methyl-accepting chemotaxis (MCP) protein family.</text>
</comment>
<evidence type="ECO:0000259" key="11">
    <source>
        <dbReference type="PROSITE" id="PS50885"/>
    </source>
</evidence>
<dbReference type="SUPFAM" id="SSF58104">
    <property type="entry name" value="Methyl-accepting chemotaxis protein (MCP) signaling domain"/>
    <property type="match status" value="1"/>
</dbReference>
<reference evidence="12 13" key="1">
    <citation type="submission" date="2018-11" db="EMBL/GenBank/DDBJ databases">
        <title>Vibrio LJC006 sp. nov., isolated from seawater during the bloom of the enteromorpha.</title>
        <authorList>
            <person name="Liang J."/>
        </authorList>
    </citation>
    <scope>NUCLEOTIDE SEQUENCE [LARGE SCALE GENOMIC DNA]</scope>
    <source>
        <strain evidence="12 13">LJC006</strain>
    </source>
</reference>
<dbReference type="SMART" id="SM00283">
    <property type="entry name" value="MA"/>
    <property type="match status" value="1"/>
</dbReference>
<evidence type="ECO:0000256" key="3">
    <source>
        <dbReference type="ARBA" id="ARBA00022989"/>
    </source>
</evidence>
<organism evidence="12 13">
    <name type="scientific">Vibrio viridaestus</name>
    <dbReference type="NCBI Taxonomy" id="2487322"/>
    <lineage>
        <taxon>Bacteria</taxon>
        <taxon>Pseudomonadati</taxon>
        <taxon>Pseudomonadota</taxon>
        <taxon>Gammaproteobacteria</taxon>
        <taxon>Vibrionales</taxon>
        <taxon>Vibrionaceae</taxon>
        <taxon>Vibrio</taxon>
    </lineage>
</organism>
<keyword evidence="3 9" id="KW-1133">Transmembrane helix</keyword>
<keyword evidence="13" id="KW-1185">Reference proteome</keyword>
<evidence type="ECO:0000259" key="10">
    <source>
        <dbReference type="PROSITE" id="PS50111"/>
    </source>
</evidence>
<keyword evidence="4 9" id="KW-0472">Membrane</keyword>
<dbReference type="PROSITE" id="PS50111">
    <property type="entry name" value="CHEMOTAXIS_TRANSDUC_2"/>
    <property type="match status" value="1"/>
</dbReference>
<feature type="coiled-coil region" evidence="8">
    <location>
        <begin position="586"/>
        <end position="613"/>
    </location>
</feature>
<dbReference type="SMART" id="SM00304">
    <property type="entry name" value="HAMP"/>
    <property type="match status" value="1"/>
</dbReference>
<dbReference type="InterPro" id="IPR004089">
    <property type="entry name" value="MCPsignal_dom"/>
</dbReference>
<feature type="transmembrane region" description="Helical" evidence="9">
    <location>
        <begin position="12"/>
        <end position="31"/>
    </location>
</feature>
<gene>
    <name evidence="12" type="ORF">EES38_08410</name>
</gene>
<name>A0A3N9U5E4_9VIBR</name>
<evidence type="ECO:0000256" key="2">
    <source>
        <dbReference type="ARBA" id="ARBA00022692"/>
    </source>
</evidence>
<dbReference type="CDD" id="cd06225">
    <property type="entry name" value="HAMP"/>
    <property type="match status" value="1"/>
</dbReference>
<evidence type="ECO:0000256" key="4">
    <source>
        <dbReference type="ARBA" id="ARBA00023136"/>
    </source>
</evidence>
<comment type="caution">
    <text evidence="12">The sequence shown here is derived from an EMBL/GenBank/DDBJ whole genome shotgun (WGS) entry which is preliminary data.</text>
</comment>
<dbReference type="Pfam" id="PF00015">
    <property type="entry name" value="MCPsignal"/>
    <property type="match status" value="1"/>
</dbReference>
<dbReference type="Gene3D" id="1.10.287.950">
    <property type="entry name" value="Methyl-accepting chemotaxis protein"/>
    <property type="match status" value="1"/>
</dbReference>
<evidence type="ECO:0000313" key="12">
    <source>
        <dbReference type="EMBL" id="RQW63266.1"/>
    </source>
</evidence>
<evidence type="ECO:0000256" key="5">
    <source>
        <dbReference type="ARBA" id="ARBA00023224"/>
    </source>
</evidence>
<evidence type="ECO:0000256" key="8">
    <source>
        <dbReference type="SAM" id="Coils"/>
    </source>
</evidence>
<keyword evidence="5 7" id="KW-0807">Transducer</keyword>
<feature type="transmembrane region" description="Helical" evidence="9">
    <location>
        <begin position="273"/>
        <end position="295"/>
    </location>
</feature>
<dbReference type="Pfam" id="PF00672">
    <property type="entry name" value="HAMP"/>
    <property type="match status" value="1"/>
</dbReference>
<dbReference type="RefSeq" id="WP_124936735.1">
    <property type="nucleotide sequence ID" value="NZ_RJVQ01000003.1"/>
</dbReference>
<comment type="subcellular location">
    <subcellularLocation>
        <location evidence="1">Membrane</location>
        <topology evidence="1">Multi-pass membrane protein</topology>
    </subcellularLocation>
</comment>
<evidence type="ECO:0000313" key="13">
    <source>
        <dbReference type="Proteomes" id="UP000281112"/>
    </source>
</evidence>
<dbReference type="PROSITE" id="PS50885">
    <property type="entry name" value="HAMP"/>
    <property type="match status" value="1"/>
</dbReference>
<dbReference type="OrthoDB" id="6092731at2"/>
<feature type="domain" description="HAMP" evidence="11">
    <location>
        <begin position="295"/>
        <end position="349"/>
    </location>
</feature>
<dbReference type="AlphaFoldDB" id="A0A3N9U5E4"/>
<feature type="domain" description="Methyl-accepting transducer" evidence="10">
    <location>
        <begin position="354"/>
        <end position="597"/>
    </location>
</feature>
<dbReference type="PANTHER" id="PTHR32089:SF119">
    <property type="entry name" value="METHYL-ACCEPTING CHEMOTAXIS PROTEIN CTPL"/>
    <property type="match status" value="1"/>
</dbReference>
<evidence type="ECO:0000256" key="1">
    <source>
        <dbReference type="ARBA" id="ARBA00004141"/>
    </source>
</evidence>
<keyword evidence="8" id="KW-0175">Coiled coil</keyword>
<dbReference type="GO" id="GO:0016020">
    <property type="term" value="C:membrane"/>
    <property type="evidence" value="ECO:0007669"/>
    <property type="project" value="UniProtKB-SubCell"/>
</dbReference>
<sequence length="626" mass="68748">MFVKNLSQKQKLTAFTVLLCIGFIVMATFIASKLSDMTKQYEQSGTISQGAGTLFETQAKLLQIGSEADKLKSTNVSNFEAMIKNVRTEVKEDVEFLNQFGFTKEGQDFEQAMDDYNKALTPWLKMKAELGFTKDEGVTGQIQTNIAAIENKIQETGMVTVVSEFQAMVKSQQKYLEAQTEQNEKLLKRAKLQFINISKTYAMLNLYEKDLDALEKAFSRSVELTNQLKDTTSQVESAQNRVLKSIELASGKLISMSDQYQTQASNDASETQLSVLIACFILAVVTVLIFVMISISLTKSLKQTKTVLDKLSSGDLSQRLPVSDNKNDEFNQLALAINDTCEHLGKLVRRVQSSSEELSGDSASLNNGLDQLVEAQSNVLHQTEILASATEEVSVTAQEVSNSLEFVSDVSRQSTTAAENGGIVIESAIKSLEEVGSILQRATSHTQQLEEASAKVDSVMEIINSIAEQTNLLALNAAIEAARAGEQGRGFAVVADEVRSLAVRTVDAVTDITHTIETMKRESGEVIQYIEQSEGTVKIGQEKGLEARQALGEITEKAKEATYQTEVIVSSIKELAQTSHSMADNMSEISTLMKDLESNNEALRKTSQVVDERSTGLSRDCQKFTI</sequence>
<evidence type="ECO:0000256" key="9">
    <source>
        <dbReference type="SAM" id="Phobius"/>
    </source>
</evidence>
<accession>A0A3N9U5E4</accession>
<dbReference type="CDD" id="cd11386">
    <property type="entry name" value="MCP_signal"/>
    <property type="match status" value="1"/>
</dbReference>
<dbReference type="FunFam" id="1.10.287.950:FF:000001">
    <property type="entry name" value="Methyl-accepting chemotaxis sensory transducer"/>
    <property type="match status" value="1"/>
</dbReference>
<dbReference type="EMBL" id="RJVQ01000003">
    <property type="protein sequence ID" value="RQW63266.1"/>
    <property type="molecule type" value="Genomic_DNA"/>
</dbReference>